<comment type="caution">
    <text evidence="2">The sequence shown here is derived from an EMBL/GenBank/DDBJ whole genome shotgun (WGS) entry which is preliminary data.</text>
</comment>
<name>A0A9D9HJS6_9BACT</name>
<dbReference type="InterPro" id="IPR055346">
    <property type="entry name" value="Fe-S_cluster_assembly_SufBD"/>
</dbReference>
<dbReference type="GO" id="GO:0016226">
    <property type="term" value="P:iron-sulfur cluster assembly"/>
    <property type="evidence" value="ECO:0007669"/>
    <property type="project" value="InterPro"/>
</dbReference>
<evidence type="ECO:0000259" key="1">
    <source>
        <dbReference type="Pfam" id="PF01458"/>
    </source>
</evidence>
<dbReference type="EMBL" id="JADIMK010000013">
    <property type="protein sequence ID" value="MBO8455128.1"/>
    <property type="molecule type" value="Genomic_DNA"/>
</dbReference>
<dbReference type="PANTHER" id="PTHR43575:SF1">
    <property type="entry name" value="PROTEIN ABCI7, CHLOROPLASTIC"/>
    <property type="match status" value="1"/>
</dbReference>
<organism evidence="2 3">
    <name type="scientific">Candidatus Cryptobacteroides intestinigallinarum</name>
    <dbReference type="NCBI Taxonomy" id="2840767"/>
    <lineage>
        <taxon>Bacteria</taxon>
        <taxon>Pseudomonadati</taxon>
        <taxon>Bacteroidota</taxon>
        <taxon>Bacteroidia</taxon>
        <taxon>Bacteroidales</taxon>
        <taxon>Candidatus Cryptobacteroides</taxon>
    </lineage>
</organism>
<dbReference type="SUPFAM" id="SSF101960">
    <property type="entry name" value="Stabilizer of iron transporter SufD"/>
    <property type="match status" value="1"/>
</dbReference>
<gene>
    <name evidence="2" type="ORF">IAC08_01820</name>
</gene>
<dbReference type="AlphaFoldDB" id="A0A9D9HJS6"/>
<dbReference type="InterPro" id="IPR000825">
    <property type="entry name" value="SUF_FeS_clus_asmbl_SufBD_core"/>
</dbReference>
<dbReference type="Proteomes" id="UP000823617">
    <property type="component" value="Unassembled WGS sequence"/>
</dbReference>
<protein>
    <submittedName>
        <fullName evidence="2">SufD family Fe-S cluster assembly protein</fullName>
    </submittedName>
</protein>
<evidence type="ECO:0000313" key="2">
    <source>
        <dbReference type="EMBL" id="MBO8455128.1"/>
    </source>
</evidence>
<reference evidence="2" key="2">
    <citation type="journal article" date="2021" name="PeerJ">
        <title>Extensive microbial diversity within the chicken gut microbiome revealed by metagenomics and culture.</title>
        <authorList>
            <person name="Gilroy R."/>
            <person name="Ravi A."/>
            <person name="Getino M."/>
            <person name="Pursley I."/>
            <person name="Horton D.L."/>
            <person name="Alikhan N.F."/>
            <person name="Baker D."/>
            <person name="Gharbi K."/>
            <person name="Hall N."/>
            <person name="Watson M."/>
            <person name="Adriaenssens E.M."/>
            <person name="Foster-Nyarko E."/>
            <person name="Jarju S."/>
            <person name="Secka A."/>
            <person name="Antonio M."/>
            <person name="Oren A."/>
            <person name="Chaudhuri R.R."/>
            <person name="La Ragione R."/>
            <person name="Hildebrand F."/>
            <person name="Pallen M.J."/>
        </authorList>
    </citation>
    <scope>NUCLEOTIDE SEQUENCE</scope>
    <source>
        <strain evidence="2">B1-3475</strain>
    </source>
</reference>
<evidence type="ECO:0000313" key="3">
    <source>
        <dbReference type="Proteomes" id="UP000823617"/>
    </source>
</evidence>
<dbReference type="InterPro" id="IPR037284">
    <property type="entry name" value="SUF_FeS_clus_asmbl_SufBD_sf"/>
</dbReference>
<proteinExistence type="predicted"/>
<reference evidence="2" key="1">
    <citation type="submission" date="2020-10" db="EMBL/GenBank/DDBJ databases">
        <authorList>
            <person name="Gilroy R."/>
        </authorList>
    </citation>
    <scope>NUCLEOTIDE SEQUENCE</scope>
    <source>
        <strain evidence="2">B1-3475</strain>
    </source>
</reference>
<feature type="domain" description="SUF system FeS cluster assembly SufBD core" evidence="1">
    <location>
        <begin position="43"/>
        <end position="206"/>
    </location>
</feature>
<sequence length="240" mass="26343">MIPSTEDKAMSGEINAMSRERNIVVAPGDSLQRVFMLRDPSAASLPIEHLVLNEGSKADITIAVLPGVSCDIRLSVDVEGRNAECLVHGICLCPDSENVRIWVDVNHKVSGSTSSQMFRGIAGGSSRLGFNGKITVFQDAQKTEAYQESRNLLLSDTAKVDARPQLEIYADDVKCSHGATIGKLDEEEQFYMRSRGISLKEARVLQMISFVSPVLSHMPESAVKDEITSEVEQAIRKMNF</sequence>
<accession>A0A9D9HJS6</accession>
<dbReference type="PANTHER" id="PTHR43575">
    <property type="entry name" value="PROTEIN ABCI7, CHLOROPLASTIC"/>
    <property type="match status" value="1"/>
</dbReference>
<dbReference type="Pfam" id="PF01458">
    <property type="entry name" value="SUFBD_core"/>
    <property type="match status" value="1"/>
</dbReference>